<dbReference type="AlphaFoldDB" id="A0A0L8VFV3"/>
<evidence type="ECO:0000259" key="1">
    <source>
        <dbReference type="Pfam" id="PF12728"/>
    </source>
</evidence>
<dbReference type="GO" id="GO:0003677">
    <property type="term" value="F:DNA binding"/>
    <property type="evidence" value="ECO:0007669"/>
    <property type="project" value="InterPro"/>
</dbReference>
<feature type="domain" description="Helix-turn-helix" evidence="1">
    <location>
        <begin position="39"/>
        <end position="82"/>
    </location>
</feature>
<dbReference type="EMBL" id="LGIA01000006">
    <property type="protein sequence ID" value="KOH47057.1"/>
    <property type="molecule type" value="Genomic_DNA"/>
</dbReference>
<evidence type="ECO:0000313" key="3">
    <source>
        <dbReference type="Proteomes" id="UP000036958"/>
    </source>
</evidence>
<dbReference type="STRING" id="1409788.NC99_01000"/>
<evidence type="ECO:0000313" key="2">
    <source>
        <dbReference type="EMBL" id="KOH47057.1"/>
    </source>
</evidence>
<dbReference type="InterPro" id="IPR041657">
    <property type="entry name" value="HTH_17"/>
</dbReference>
<reference evidence="3" key="1">
    <citation type="submission" date="2015-07" db="EMBL/GenBank/DDBJ databases">
        <title>Genome sequencing of Sunxiuqinia dokdonensis strain SK.</title>
        <authorList>
            <person name="Ahn S."/>
            <person name="Kim B.-C."/>
        </authorList>
    </citation>
    <scope>NUCLEOTIDE SEQUENCE [LARGE SCALE GENOMIC DNA]</scope>
    <source>
        <strain evidence="3">SK</strain>
    </source>
</reference>
<proteinExistence type="predicted"/>
<dbReference type="Pfam" id="PF12728">
    <property type="entry name" value="HTH_17"/>
    <property type="match status" value="1"/>
</dbReference>
<sequence>MEKVIILATAEEIAKGLRIILDEHSAQQKQQTNFEADKMTVGEGAKYIDVSYTTLCKWIKAGKVPVHGKGPTRFLLKSELIEAYKKID</sequence>
<accession>A0A0L8VFV3</accession>
<protein>
    <recommendedName>
        <fullName evidence="1">Helix-turn-helix domain-containing protein</fullName>
    </recommendedName>
</protein>
<dbReference type="InterPro" id="IPR010093">
    <property type="entry name" value="SinI_DNA-bd"/>
</dbReference>
<dbReference type="NCBIfam" id="TIGR01764">
    <property type="entry name" value="excise"/>
    <property type="match status" value="1"/>
</dbReference>
<keyword evidence="3" id="KW-1185">Reference proteome</keyword>
<gene>
    <name evidence="2" type="ORF">NC99_01000</name>
</gene>
<dbReference type="RefSeq" id="WP_053178732.1">
    <property type="nucleotide sequence ID" value="NZ_LGIA01000006.1"/>
</dbReference>
<name>A0A0L8VFV3_9BACT</name>
<comment type="caution">
    <text evidence="2">The sequence shown here is derived from an EMBL/GenBank/DDBJ whole genome shotgun (WGS) entry which is preliminary data.</text>
</comment>
<dbReference type="Proteomes" id="UP000036958">
    <property type="component" value="Unassembled WGS sequence"/>
</dbReference>
<organism evidence="2 3">
    <name type="scientific">Sunxiuqinia dokdonensis</name>
    <dbReference type="NCBI Taxonomy" id="1409788"/>
    <lineage>
        <taxon>Bacteria</taxon>
        <taxon>Pseudomonadati</taxon>
        <taxon>Bacteroidota</taxon>
        <taxon>Bacteroidia</taxon>
        <taxon>Marinilabiliales</taxon>
        <taxon>Prolixibacteraceae</taxon>
        <taxon>Sunxiuqinia</taxon>
    </lineage>
</organism>
<dbReference type="OrthoDB" id="1097811at2"/>